<dbReference type="PANTHER" id="PTHR44899">
    <property type="entry name" value="CAMK FAMILY PROTEIN KINASE"/>
    <property type="match status" value="1"/>
</dbReference>
<comment type="catalytic activity">
    <reaction evidence="7">
        <text>L-threonyl-[protein] + ATP = O-phospho-L-threonyl-[protein] + ADP + H(+)</text>
        <dbReference type="Rhea" id="RHEA:46608"/>
        <dbReference type="Rhea" id="RHEA-COMP:11060"/>
        <dbReference type="Rhea" id="RHEA-COMP:11605"/>
        <dbReference type="ChEBI" id="CHEBI:15378"/>
        <dbReference type="ChEBI" id="CHEBI:30013"/>
        <dbReference type="ChEBI" id="CHEBI:30616"/>
        <dbReference type="ChEBI" id="CHEBI:61977"/>
        <dbReference type="ChEBI" id="CHEBI:456216"/>
        <dbReference type="EC" id="2.7.11.1"/>
    </reaction>
</comment>
<dbReference type="SUPFAM" id="SSF56112">
    <property type="entry name" value="Protein kinase-like (PK-like)"/>
    <property type="match status" value="1"/>
</dbReference>
<dbReference type="SMART" id="SM00220">
    <property type="entry name" value="S_TKc"/>
    <property type="match status" value="1"/>
</dbReference>
<evidence type="ECO:0000259" key="9">
    <source>
        <dbReference type="PROSITE" id="PS50011"/>
    </source>
</evidence>
<name>A0ABM3ES38_SALSA</name>
<dbReference type="InterPro" id="IPR000719">
    <property type="entry name" value="Prot_kinase_dom"/>
</dbReference>
<dbReference type="InterPro" id="IPR011009">
    <property type="entry name" value="Kinase-like_dom_sf"/>
</dbReference>
<dbReference type="Gene3D" id="1.10.510.10">
    <property type="entry name" value="Transferase(Phosphotransferase) domain 1"/>
    <property type="match status" value="1"/>
</dbReference>
<dbReference type="Proteomes" id="UP001652741">
    <property type="component" value="Chromosome ssa05"/>
</dbReference>
<dbReference type="PANTHER" id="PTHR44899:SF3">
    <property type="entry name" value="SERINE_THREONINE-PROTEIN KINASE NEK1"/>
    <property type="match status" value="1"/>
</dbReference>
<gene>
    <name evidence="11" type="primary">LOC106604291</name>
</gene>
<keyword evidence="5 11" id="KW-0418">Kinase</keyword>
<dbReference type="GeneID" id="106604291"/>
<evidence type="ECO:0000256" key="1">
    <source>
        <dbReference type="ARBA" id="ARBA00012513"/>
    </source>
</evidence>
<evidence type="ECO:0000256" key="7">
    <source>
        <dbReference type="ARBA" id="ARBA00047899"/>
    </source>
</evidence>
<dbReference type="PROSITE" id="PS50011">
    <property type="entry name" value="PROTEIN_KINASE_DOM"/>
    <property type="match status" value="1"/>
</dbReference>
<organism evidence="10 11">
    <name type="scientific">Salmo salar</name>
    <name type="common">Atlantic salmon</name>
    <dbReference type="NCBI Taxonomy" id="8030"/>
    <lineage>
        <taxon>Eukaryota</taxon>
        <taxon>Metazoa</taxon>
        <taxon>Chordata</taxon>
        <taxon>Craniata</taxon>
        <taxon>Vertebrata</taxon>
        <taxon>Euteleostomi</taxon>
        <taxon>Actinopterygii</taxon>
        <taxon>Neopterygii</taxon>
        <taxon>Teleostei</taxon>
        <taxon>Protacanthopterygii</taxon>
        <taxon>Salmoniformes</taxon>
        <taxon>Salmonidae</taxon>
        <taxon>Salmoninae</taxon>
        <taxon>Salmo</taxon>
    </lineage>
</organism>
<reference evidence="11" key="1">
    <citation type="submission" date="2025-08" db="UniProtKB">
        <authorList>
            <consortium name="RefSeq"/>
        </authorList>
    </citation>
    <scope>IDENTIFICATION</scope>
</reference>
<accession>A0ABM3ES38</accession>
<evidence type="ECO:0000313" key="10">
    <source>
        <dbReference type="Proteomes" id="UP001652741"/>
    </source>
</evidence>
<evidence type="ECO:0000256" key="2">
    <source>
        <dbReference type="ARBA" id="ARBA00022527"/>
    </source>
</evidence>
<dbReference type="EC" id="2.7.11.1" evidence="1"/>
<keyword evidence="4" id="KW-0547">Nucleotide-binding</keyword>
<evidence type="ECO:0000256" key="3">
    <source>
        <dbReference type="ARBA" id="ARBA00022679"/>
    </source>
</evidence>
<dbReference type="RefSeq" id="XP_045573868.1">
    <property type="nucleotide sequence ID" value="XM_045717912.1"/>
</dbReference>
<evidence type="ECO:0000256" key="8">
    <source>
        <dbReference type="ARBA" id="ARBA00048679"/>
    </source>
</evidence>
<evidence type="ECO:0000256" key="6">
    <source>
        <dbReference type="ARBA" id="ARBA00022840"/>
    </source>
</evidence>
<keyword evidence="10" id="KW-1185">Reference proteome</keyword>
<protein>
    <recommendedName>
        <fullName evidence="1">non-specific serine/threonine protein kinase</fullName>
        <ecNumber evidence="1">2.7.11.1</ecNumber>
    </recommendedName>
</protein>
<dbReference type="InterPro" id="IPR051131">
    <property type="entry name" value="NEK_Ser/Thr_kinase_NIMA"/>
</dbReference>
<keyword evidence="3" id="KW-0808">Transferase</keyword>
<evidence type="ECO:0000313" key="11">
    <source>
        <dbReference type="RefSeq" id="XP_045573868.1"/>
    </source>
</evidence>
<comment type="catalytic activity">
    <reaction evidence="8">
        <text>L-seryl-[protein] + ATP = O-phospho-L-seryl-[protein] + ADP + H(+)</text>
        <dbReference type="Rhea" id="RHEA:17989"/>
        <dbReference type="Rhea" id="RHEA-COMP:9863"/>
        <dbReference type="Rhea" id="RHEA-COMP:11604"/>
        <dbReference type="ChEBI" id="CHEBI:15378"/>
        <dbReference type="ChEBI" id="CHEBI:29999"/>
        <dbReference type="ChEBI" id="CHEBI:30616"/>
        <dbReference type="ChEBI" id="CHEBI:83421"/>
        <dbReference type="ChEBI" id="CHEBI:456216"/>
        <dbReference type="EC" id="2.7.11.1"/>
    </reaction>
</comment>
<proteinExistence type="predicted"/>
<keyword evidence="6" id="KW-0067">ATP-binding</keyword>
<feature type="domain" description="Protein kinase" evidence="9">
    <location>
        <begin position="1"/>
        <end position="277"/>
    </location>
</feature>
<evidence type="ECO:0000256" key="4">
    <source>
        <dbReference type="ARBA" id="ARBA00022741"/>
    </source>
</evidence>
<dbReference type="Pfam" id="PF00069">
    <property type="entry name" value="Pkinase"/>
    <property type="match status" value="1"/>
</dbReference>
<sequence>MAVNYVRPARIVHQNIKTSNVLLAKRGVVKVGDFWISKIMTNTVDMARTCVGTPSYLSPELCQDGPYSSKSDVWALGCLLCEICSVRPPFCSIRSSEESTALFPRPTQTASPLWSLSGLPAIQDLYTSTVHSSTASTREPTKTPFRFLLTSLQAPSTVPLLPRGNQPKPHSDFCLLHFKHRPQFHCFHEGTNQNPFRFLLTSLQEILKDLSNLTPENFTYPKRYRVPTLKMQEKACECQGMFATELKHVVNKVKARTEEHKPLLNRLQKNIQALPQISTPEEASICPMKDKLLLTRPPKTIVLIAYRHFLQNLNEKECK</sequence>
<keyword evidence="2" id="KW-0723">Serine/threonine-protein kinase</keyword>
<evidence type="ECO:0000256" key="5">
    <source>
        <dbReference type="ARBA" id="ARBA00022777"/>
    </source>
</evidence>